<feature type="compositionally biased region" description="Low complexity" evidence="1">
    <location>
        <begin position="136"/>
        <end position="155"/>
    </location>
</feature>
<feature type="transmembrane region" description="Helical" evidence="2">
    <location>
        <begin position="18"/>
        <end position="35"/>
    </location>
</feature>
<reference evidence="4" key="1">
    <citation type="journal article" date="2019" name="Nat. Commun.">
        <title>The genome of broomcorn millet.</title>
        <authorList>
            <person name="Zou C."/>
            <person name="Miki D."/>
            <person name="Li D."/>
            <person name="Tang Q."/>
            <person name="Xiao L."/>
            <person name="Rajput S."/>
            <person name="Deng P."/>
            <person name="Jia W."/>
            <person name="Huang R."/>
            <person name="Zhang M."/>
            <person name="Sun Y."/>
            <person name="Hu J."/>
            <person name="Fu X."/>
            <person name="Schnable P.S."/>
            <person name="Li F."/>
            <person name="Zhang H."/>
            <person name="Feng B."/>
            <person name="Zhu X."/>
            <person name="Liu R."/>
            <person name="Schnable J.C."/>
            <person name="Zhu J.-K."/>
            <person name="Zhang H."/>
        </authorList>
    </citation>
    <scope>NUCLEOTIDE SEQUENCE [LARGE SCALE GENOMIC DNA]</scope>
</reference>
<proteinExistence type="predicted"/>
<feature type="compositionally biased region" description="Pro residues" evidence="1">
    <location>
        <begin position="98"/>
        <end position="117"/>
    </location>
</feature>
<feature type="compositionally biased region" description="Low complexity" evidence="1">
    <location>
        <begin position="279"/>
        <end position="290"/>
    </location>
</feature>
<keyword evidence="2" id="KW-1133">Transmembrane helix</keyword>
<feature type="compositionally biased region" description="Low complexity" evidence="1">
    <location>
        <begin position="320"/>
        <end position="331"/>
    </location>
</feature>
<feature type="compositionally biased region" description="Low complexity" evidence="1">
    <location>
        <begin position="181"/>
        <end position="191"/>
    </location>
</feature>
<keyword evidence="2" id="KW-0472">Membrane</keyword>
<feature type="compositionally biased region" description="Basic residues" evidence="1">
    <location>
        <begin position="295"/>
        <end position="311"/>
    </location>
</feature>
<feature type="region of interest" description="Disordered" evidence="1">
    <location>
        <begin position="269"/>
        <end position="348"/>
    </location>
</feature>
<evidence type="ECO:0000256" key="2">
    <source>
        <dbReference type="SAM" id="Phobius"/>
    </source>
</evidence>
<organism evidence="3 4">
    <name type="scientific">Panicum miliaceum</name>
    <name type="common">Proso millet</name>
    <name type="synonym">Broomcorn millet</name>
    <dbReference type="NCBI Taxonomy" id="4540"/>
    <lineage>
        <taxon>Eukaryota</taxon>
        <taxon>Viridiplantae</taxon>
        <taxon>Streptophyta</taxon>
        <taxon>Embryophyta</taxon>
        <taxon>Tracheophyta</taxon>
        <taxon>Spermatophyta</taxon>
        <taxon>Magnoliopsida</taxon>
        <taxon>Liliopsida</taxon>
        <taxon>Poales</taxon>
        <taxon>Poaceae</taxon>
        <taxon>PACMAD clade</taxon>
        <taxon>Panicoideae</taxon>
        <taxon>Panicodae</taxon>
        <taxon>Paniceae</taxon>
        <taxon>Panicinae</taxon>
        <taxon>Panicum</taxon>
        <taxon>Panicum sect. Panicum</taxon>
    </lineage>
</organism>
<feature type="transmembrane region" description="Helical" evidence="2">
    <location>
        <begin position="42"/>
        <end position="66"/>
    </location>
</feature>
<evidence type="ECO:0000313" key="4">
    <source>
        <dbReference type="Proteomes" id="UP000275267"/>
    </source>
</evidence>
<feature type="compositionally biased region" description="Basic and acidic residues" evidence="1">
    <location>
        <begin position="335"/>
        <end position="348"/>
    </location>
</feature>
<accession>A0A3L6ST86</accession>
<sequence>MHCVIGTNNLADLHHLNLTNTFFIFLFSSYFYPLFISSSLAFSLFFSFFLLLPPLSFLFFSFYSFLLSVHPTAPTPLSLSVSLPPSLSLQRWRRRRPLPSPTARPPPTSPLLVPPPPSRYGHGVAEAMARRGVAGSAAGVLRRGRAPRAAGAPRRGLARGGRHRPAPRGPETPRGGGSYGCWGRSGRRAGSACGGGRERADGGHATLSSGHARHGRSGSSGPERRPSRPSATPHDGDLAAAGPRGRLRWRRAARVHDRLGVAAVRRERHVEAEDGGEQLRPSPGRLSSRSEAGSRRRTAPHLLRLRGRHARPSPSPPGPARAALSLAAGSSFRSEPQRDSVRAVMRWE</sequence>
<dbReference type="EMBL" id="PQIB02000004">
    <property type="protein sequence ID" value="RLN24894.1"/>
    <property type="molecule type" value="Genomic_DNA"/>
</dbReference>
<keyword evidence="2" id="KW-0812">Transmembrane</keyword>
<name>A0A3L6ST86_PANMI</name>
<gene>
    <name evidence="3" type="ORF">C2845_PM07G33110</name>
</gene>
<comment type="caution">
    <text evidence="3">The sequence shown here is derived from an EMBL/GenBank/DDBJ whole genome shotgun (WGS) entry which is preliminary data.</text>
</comment>
<dbReference type="AlphaFoldDB" id="A0A3L6ST86"/>
<feature type="region of interest" description="Disordered" evidence="1">
    <location>
        <begin position="136"/>
        <end position="244"/>
    </location>
</feature>
<evidence type="ECO:0000256" key="1">
    <source>
        <dbReference type="SAM" id="MobiDB-lite"/>
    </source>
</evidence>
<keyword evidence="4" id="KW-1185">Reference proteome</keyword>
<dbReference type="Proteomes" id="UP000275267">
    <property type="component" value="Unassembled WGS sequence"/>
</dbReference>
<feature type="compositionally biased region" description="Basic residues" evidence="1">
    <location>
        <begin position="156"/>
        <end position="166"/>
    </location>
</feature>
<evidence type="ECO:0000313" key="3">
    <source>
        <dbReference type="EMBL" id="RLN24894.1"/>
    </source>
</evidence>
<protein>
    <submittedName>
        <fullName evidence="3">Uncharacterized protein</fullName>
    </submittedName>
</protein>
<feature type="region of interest" description="Disordered" evidence="1">
    <location>
        <begin position="96"/>
        <end position="117"/>
    </location>
</feature>